<dbReference type="EC" id="2.7.1.6" evidence="11"/>
<dbReference type="PANTHER" id="PTHR10457">
    <property type="entry name" value="MEVALONATE KINASE/GALACTOKINASE"/>
    <property type="match status" value="1"/>
</dbReference>
<feature type="domain" description="GHMP kinase N-terminal" evidence="12">
    <location>
        <begin position="81"/>
        <end position="167"/>
    </location>
</feature>
<keyword evidence="2" id="KW-0963">Cytoplasm</keyword>
<evidence type="ECO:0000259" key="12">
    <source>
        <dbReference type="Pfam" id="PF00288"/>
    </source>
</evidence>
<dbReference type="PRINTS" id="PR00959">
    <property type="entry name" value="MEVGALKINASE"/>
</dbReference>
<keyword evidence="9" id="KW-0299">Galactose metabolism</keyword>
<name>A0A846XTM8_9NOCA</name>
<evidence type="ECO:0000256" key="2">
    <source>
        <dbReference type="ARBA" id="ARBA00022490"/>
    </source>
</evidence>
<evidence type="ECO:0000256" key="1">
    <source>
        <dbReference type="ARBA" id="ARBA00006566"/>
    </source>
</evidence>
<dbReference type="InterPro" id="IPR006204">
    <property type="entry name" value="GHMP_kinase_N_dom"/>
</dbReference>
<evidence type="ECO:0000256" key="3">
    <source>
        <dbReference type="ARBA" id="ARBA00022679"/>
    </source>
</evidence>
<dbReference type="PRINTS" id="PR00473">
    <property type="entry name" value="GALCTOKINASE"/>
</dbReference>
<dbReference type="Proteomes" id="UP000565711">
    <property type="component" value="Unassembled WGS sequence"/>
</dbReference>
<dbReference type="GO" id="GO:0005829">
    <property type="term" value="C:cytosol"/>
    <property type="evidence" value="ECO:0007669"/>
    <property type="project" value="TreeGrafter"/>
</dbReference>
<dbReference type="AlphaFoldDB" id="A0A846XTM8"/>
<organism evidence="15 16">
    <name type="scientific">Nocardia vermiculata</name>
    <dbReference type="NCBI Taxonomy" id="257274"/>
    <lineage>
        <taxon>Bacteria</taxon>
        <taxon>Bacillati</taxon>
        <taxon>Actinomycetota</taxon>
        <taxon>Actinomycetes</taxon>
        <taxon>Mycobacteriales</taxon>
        <taxon>Nocardiaceae</taxon>
        <taxon>Nocardia</taxon>
    </lineage>
</organism>
<keyword evidence="16" id="KW-1185">Reference proteome</keyword>
<dbReference type="InterPro" id="IPR036554">
    <property type="entry name" value="GHMP_kinase_C_sf"/>
</dbReference>
<dbReference type="GO" id="GO:0006012">
    <property type="term" value="P:galactose metabolic process"/>
    <property type="evidence" value="ECO:0007669"/>
    <property type="project" value="UniProtKB-UniRule"/>
</dbReference>
<dbReference type="NCBIfam" id="TIGR00131">
    <property type="entry name" value="gal_kin"/>
    <property type="match status" value="1"/>
</dbReference>
<evidence type="ECO:0000256" key="8">
    <source>
        <dbReference type="ARBA" id="ARBA00022842"/>
    </source>
</evidence>
<keyword evidence="3 15" id="KW-0808">Transferase</keyword>
<comment type="caution">
    <text evidence="15">The sequence shown here is derived from an EMBL/GenBank/DDBJ whole genome shotgun (WGS) entry which is preliminary data.</text>
</comment>
<evidence type="ECO:0000259" key="13">
    <source>
        <dbReference type="Pfam" id="PF08544"/>
    </source>
</evidence>
<keyword evidence="4" id="KW-0479">Metal-binding</keyword>
<dbReference type="PANTHER" id="PTHR10457:SF7">
    <property type="entry name" value="GALACTOKINASE-RELATED"/>
    <property type="match status" value="1"/>
</dbReference>
<dbReference type="GO" id="GO:0005524">
    <property type="term" value="F:ATP binding"/>
    <property type="evidence" value="ECO:0007669"/>
    <property type="project" value="UniProtKB-UniRule"/>
</dbReference>
<dbReference type="InterPro" id="IPR019539">
    <property type="entry name" value="GalKase_N"/>
</dbReference>
<evidence type="ECO:0000256" key="11">
    <source>
        <dbReference type="NCBIfam" id="TIGR00131"/>
    </source>
</evidence>
<keyword evidence="8" id="KW-0460">Magnesium</keyword>
<dbReference type="RefSeq" id="WP_084473773.1">
    <property type="nucleotide sequence ID" value="NZ_JAAXOP010000002.1"/>
</dbReference>
<reference evidence="15 16" key="1">
    <citation type="submission" date="2020-04" db="EMBL/GenBank/DDBJ databases">
        <title>MicrobeNet Type strains.</title>
        <authorList>
            <person name="Nicholson A.C."/>
        </authorList>
    </citation>
    <scope>NUCLEOTIDE SEQUENCE [LARGE SCALE GENOMIC DNA]</scope>
    <source>
        <strain evidence="15 16">JCM 12354</strain>
    </source>
</reference>
<evidence type="ECO:0000256" key="4">
    <source>
        <dbReference type="ARBA" id="ARBA00022723"/>
    </source>
</evidence>
<evidence type="ECO:0000313" key="15">
    <source>
        <dbReference type="EMBL" id="NKY49392.1"/>
    </source>
</evidence>
<dbReference type="Gene3D" id="3.30.70.890">
    <property type="entry name" value="GHMP kinase, C-terminal domain"/>
    <property type="match status" value="1"/>
</dbReference>
<dbReference type="FunFam" id="3.30.230.10:FF:000017">
    <property type="entry name" value="Galactokinase"/>
    <property type="match status" value="1"/>
</dbReference>
<protein>
    <recommendedName>
        <fullName evidence="11">Galactokinase</fullName>
        <ecNumber evidence="11">2.7.1.6</ecNumber>
    </recommendedName>
</protein>
<evidence type="ECO:0000259" key="14">
    <source>
        <dbReference type="Pfam" id="PF10509"/>
    </source>
</evidence>
<keyword evidence="6 15" id="KW-0418">Kinase</keyword>
<keyword evidence="5" id="KW-0547">Nucleotide-binding</keyword>
<dbReference type="InterPro" id="IPR020568">
    <property type="entry name" value="Ribosomal_Su5_D2-typ_SF"/>
</dbReference>
<dbReference type="InterPro" id="IPR006206">
    <property type="entry name" value="Mevalonate/galactokinase"/>
</dbReference>
<feature type="domain" description="GHMP kinase C-terminal" evidence="13">
    <location>
        <begin position="273"/>
        <end position="346"/>
    </location>
</feature>
<dbReference type="EMBL" id="JAAXOP010000002">
    <property type="protein sequence ID" value="NKY49392.1"/>
    <property type="molecule type" value="Genomic_DNA"/>
</dbReference>
<evidence type="ECO:0000256" key="10">
    <source>
        <dbReference type="ARBA" id="ARBA00023277"/>
    </source>
</evidence>
<dbReference type="Gene3D" id="3.30.230.10">
    <property type="match status" value="1"/>
</dbReference>
<dbReference type="Pfam" id="PF10509">
    <property type="entry name" value="GalKase_gal_bdg"/>
    <property type="match status" value="1"/>
</dbReference>
<comment type="similarity">
    <text evidence="1">Belongs to the GHMP kinase family. GalK subfamily.</text>
</comment>
<feature type="domain" description="Galactokinase N-terminal" evidence="14">
    <location>
        <begin position="6"/>
        <end position="42"/>
    </location>
</feature>
<dbReference type="GO" id="GO:0046872">
    <property type="term" value="F:metal ion binding"/>
    <property type="evidence" value="ECO:0007669"/>
    <property type="project" value="UniProtKB-KW"/>
</dbReference>
<dbReference type="SUPFAM" id="SSF54211">
    <property type="entry name" value="Ribosomal protein S5 domain 2-like"/>
    <property type="match status" value="1"/>
</dbReference>
<evidence type="ECO:0000256" key="7">
    <source>
        <dbReference type="ARBA" id="ARBA00022840"/>
    </source>
</evidence>
<dbReference type="Pfam" id="PF00288">
    <property type="entry name" value="GHMP_kinases_N"/>
    <property type="match status" value="1"/>
</dbReference>
<dbReference type="PIRSF" id="PIRSF000530">
    <property type="entry name" value="Galactokinase"/>
    <property type="match status" value="1"/>
</dbReference>
<dbReference type="FunFam" id="3.30.70.890:FF:000001">
    <property type="entry name" value="Galactokinase"/>
    <property type="match status" value="1"/>
</dbReference>
<dbReference type="InterPro" id="IPR006203">
    <property type="entry name" value="GHMP_knse_ATP-bd_CS"/>
</dbReference>
<evidence type="ECO:0000256" key="5">
    <source>
        <dbReference type="ARBA" id="ARBA00022741"/>
    </source>
</evidence>
<keyword evidence="7" id="KW-0067">ATP-binding</keyword>
<dbReference type="Pfam" id="PF08544">
    <property type="entry name" value="GHMP_kinases_C"/>
    <property type="match status" value="1"/>
</dbReference>
<dbReference type="InterPro" id="IPR013750">
    <property type="entry name" value="GHMP_kinase_C_dom"/>
</dbReference>
<dbReference type="GO" id="GO:0004335">
    <property type="term" value="F:galactokinase activity"/>
    <property type="evidence" value="ECO:0007669"/>
    <property type="project" value="UniProtKB-UniRule"/>
</dbReference>
<evidence type="ECO:0000313" key="16">
    <source>
        <dbReference type="Proteomes" id="UP000565711"/>
    </source>
</evidence>
<keyword evidence="10" id="KW-0119">Carbohydrate metabolism</keyword>
<gene>
    <name evidence="15" type="primary">galK</name>
    <name evidence="15" type="ORF">HGA08_04085</name>
</gene>
<accession>A0A846XTM8</accession>
<dbReference type="PROSITE" id="PS00106">
    <property type="entry name" value="GALACTOKINASE"/>
    <property type="match status" value="1"/>
</dbReference>
<dbReference type="InterPro" id="IPR019741">
    <property type="entry name" value="Galactokinase_CS"/>
</dbReference>
<evidence type="ECO:0000256" key="9">
    <source>
        <dbReference type="ARBA" id="ARBA00023144"/>
    </source>
</evidence>
<dbReference type="PROSITE" id="PS00627">
    <property type="entry name" value="GHMP_KINASES_ATP"/>
    <property type="match status" value="1"/>
</dbReference>
<dbReference type="SUPFAM" id="SSF55060">
    <property type="entry name" value="GHMP Kinase, C-terminal domain"/>
    <property type="match status" value="1"/>
</dbReference>
<evidence type="ECO:0000256" key="6">
    <source>
        <dbReference type="ARBA" id="ARBA00022777"/>
    </source>
</evidence>
<dbReference type="InterPro" id="IPR014721">
    <property type="entry name" value="Ribsml_uS5_D2-typ_fold_subgr"/>
</dbReference>
<dbReference type="InterPro" id="IPR000705">
    <property type="entry name" value="Galactokinase"/>
</dbReference>
<proteinExistence type="inferred from homology"/>
<sequence>MTPRPAQGVWVAPGRVNIIGEHTDYNDGYALPIALPQVVTCTATVTTDAVVQVSSKQHPGQPTRVPLRELADSPISGWARYPLGVVHEFLRRGHALPGVRLEIDGEVPVGAGLSSSAALECAVALAVRDLFELEVSTRELIDIGRAAENSYVGAATGTLDQSAALLGTAGHALFLDFATGEHEPVPFDLAAAGLQLLVADTNTPHRLTDGGYGQRRRECEDAARELGVHSLRAVTEPDELRRLPDPILRRRAHHVVTENARVLTVVDLLRDGSDPRTIGPLLVGSHTSLRDDFEVSTPQLDAAVQAAIDAGAHGARMTGGGFGGSIIALVDTDRVDAVAAEIRERLHARGFASPRLFVAVPAAGARRTA</sequence>